<dbReference type="GO" id="GO:0070291">
    <property type="term" value="P:N-acylethanolamine metabolic process"/>
    <property type="evidence" value="ECO:0007669"/>
    <property type="project" value="TreeGrafter"/>
</dbReference>
<dbReference type="GO" id="GO:0070290">
    <property type="term" value="F:N-acylphosphatidylethanolamine-specific phospholipase D activity"/>
    <property type="evidence" value="ECO:0007669"/>
    <property type="project" value="TreeGrafter"/>
</dbReference>
<accession>A0A8H3YEB2</accession>
<dbReference type="GO" id="GO:0070292">
    <property type="term" value="P:N-acylphosphatidylethanolamine metabolic process"/>
    <property type="evidence" value="ECO:0007669"/>
    <property type="project" value="TreeGrafter"/>
</dbReference>
<dbReference type="OrthoDB" id="332863at2759"/>
<dbReference type="PANTHER" id="PTHR15032">
    <property type="entry name" value="N-ACYL-PHOSPHATIDYLETHANOLAMINE-HYDROLYZING PHOSPHOLIPASE D"/>
    <property type="match status" value="1"/>
</dbReference>
<comment type="caution">
    <text evidence="3">The sequence shown here is derived from an EMBL/GenBank/DDBJ whole genome shotgun (WGS) entry which is preliminary data.</text>
</comment>
<dbReference type="Proteomes" id="UP000620104">
    <property type="component" value="Unassembled WGS sequence"/>
</dbReference>
<dbReference type="Gene3D" id="3.60.15.10">
    <property type="entry name" value="Ribonuclease Z/Hydroxyacylglutathione hydrolase-like"/>
    <property type="match status" value="1"/>
</dbReference>
<dbReference type="GO" id="GO:0005737">
    <property type="term" value="C:cytoplasm"/>
    <property type="evidence" value="ECO:0007669"/>
    <property type="project" value="TreeGrafter"/>
</dbReference>
<evidence type="ECO:0000313" key="4">
    <source>
        <dbReference type="Proteomes" id="UP000620104"/>
    </source>
</evidence>
<evidence type="ECO:0000256" key="1">
    <source>
        <dbReference type="SAM" id="MobiDB-lite"/>
    </source>
</evidence>
<dbReference type="InterPro" id="IPR036866">
    <property type="entry name" value="RibonucZ/Hydroxyglut_hydro"/>
</dbReference>
<dbReference type="PANTHER" id="PTHR15032:SF27">
    <property type="entry name" value="N-ACYL-PHOSPHATIDYLETHANOLAMINE-HYDROLYZING PHOSPHOLIPASE D"/>
    <property type="match status" value="1"/>
</dbReference>
<dbReference type="AlphaFoldDB" id="A0A8H3YEB2"/>
<dbReference type="SUPFAM" id="SSF56281">
    <property type="entry name" value="Metallo-hydrolase/oxidoreductase"/>
    <property type="match status" value="1"/>
</dbReference>
<name>A0A8H3YEB2_9TREE</name>
<feature type="domain" description="Metallo-beta-lactamase" evidence="2">
    <location>
        <begin position="291"/>
        <end position="443"/>
    </location>
</feature>
<protein>
    <recommendedName>
        <fullName evidence="2">Metallo-beta-lactamase domain-containing protein</fullName>
    </recommendedName>
</protein>
<evidence type="ECO:0000313" key="3">
    <source>
        <dbReference type="EMBL" id="GHJ86365.1"/>
    </source>
</evidence>
<evidence type="ECO:0000259" key="2">
    <source>
        <dbReference type="Pfam" id="PF12706"/>
    </source>
</evidence>
<dbReference type="InterPro" id="IPR001279">
    <property type="entry name" value="Metallo-B-lactamas"/>
</dbReference>
<gene>
    <name evidence="3" type="ORF">NliqN6_2767</name>
</gene>
<proteinExistence type="predicted"/>
<sequence>MSDKDSDSAIYTPATAPDVELLPPPTDVDQSHHARTRTGARAGYFCNPWLSWQSAALTDVAAALRKGAVLKEPPRDGQAEQFERNGRLVRVRRPDWRASAGEGGVRVCWLGHASVLVRVPRPRLGGQGEQGMVGVIFDPMFSKRCSPTQWFGPARYLDPPCSIEQLPPIHICCISHDHYDHLDYDSIIRLYRANDTTIQFFVPLGVKAWFLACGIPERQVTEMDWHQEAVVRLPTEDAPRQRYRDAGYPPYARGSMPGGYDSTSDDDEGELLGAEAYEDSPEGEPDSGEQAEPVRYEPMSLKVVCTPAQHRSGRGLFDQMKTLWASWIVGVVDQAEAREQGFGKGEPFKLFFGGDTGYRYAGVDKHERDRYICPAFEDIAQRYGPVSLALLPISTGSSLSFLRNLIGLSLHHYSLTSAQHSNAWDAIQIAKVLGAKRAVAIHHSTFSPEDESRGCVYEFVKIAEREGASLDIDDEGCFAVPDIGQVLEIK</sequence>
<organism evidence="3 4">
    <name type="scientific">Naganishia liquefaciens</name>
    <dbReference type="NCBI Taxonomy" id="104408"/>
    <lineage>
        <taxon>Eukaryota</taxon>
        <taxon>Fungi</taxon>
        <taxon>Dikarya</taxon>
        <taxon>Basidiomycota</taxon>
        <taxon>Agaricomycotina</taxon>
        <taxon>Tremellomycetes</taxon>
        <taxon>Filobasidiales</taxon>
        <taxon>Filobasidiaceae</taxon>
        <taxon>Naganishia</taxon>
    </lineage>
</organism>
<feature type="region of interest" description="Disordered" evidence="1">
    <location>
        <begin position="1"/>
        <end position="32"/>
    </location>
</feature>
<keyword evidence="4" id="KW-1185">Reference proteome</keyword>
<reference evidence="3" key="1">
    <citation type="submission" date="2020-07" db="EMBL/GenBank/DDBJ databases">
        <title>Draft Genome Sequence of a Deep-Sea Yeast, Naganishia (Cryptococcus) liquefaciens strain N6.</title>
        <authorList>
            <person name="Han Y.W."/>
            <person name="Kajitani R."/>
            <person name="Morimoto H."/>
            <person name="Parhat M."/>
            <person name="Tsubouchi H."/>
            <person name="Bakenova O."/>
            <person name="Ogata M."/>
            <person name="Argunhan B."/>
            <person name="Aoki R."/>
            <person name="Kajiwara S."/>
            <person name="Itoh T."/>
            <person name="Iwasaki H."/>
        </authorList>
    </citation>
    <scope>NUCLEOTIDE SEQUENCE</scope>
    <source>
        <strain evidence="3">N6</strain>
    </source>
</reference>
<dbReference type="EMBL" id="BLZA01000018">
    <property type="protein sequence ID" value="GHJ86365.1"/>
    <property type="molecule type" value="Genomic_DNA"/>
</dbReference>
<feature type="region of interest" description="Disordered" evidence="1">
    <location>
        <begin position="241"/>
        <end position="268"/>
    </location>
</feature>
<dbReference type="Pfam" id="PF12706">
    <property type="entry name" value="Lactamase_B_2"/>
    <property type="match status" value="2"/>
</dbReference>
<feature type="domain" description="Metallo-beta-lactamase" evidence="2">
    <location>
        <begin position="135"/>
        <end position="231"/>
    </location>
</feature>